<accession>A0A9P6CU84</accession>
<dbReference type="Proteomes" id="UP000807469">
    <property type="component" value="Unassembled WGS sequence"/>
</dbReference>
<reference evidence="2" key="1">
    <citation type="submission" date="2020-11" db="EMBL/GenBank/DDBJ databases">
        <authorList>
            <consortium name="DOE Joint Genome Institute"/>
            <person name="Ahrendt S."/>
            <person name="Riley R."/>
            <person name="Andreopoulos W."/>
            <person name="Labutti K."/>
            <person name="Pangilinan J."/>
            <person name="Ruiz-Duenas F.J."/>
            <person name="Barrasa J.M."/>
            <person name="Sanchez-Garcia M."/>
            <person name="Camarero S."/>
            <person name="Miyauchi S."/>
            <person name="Serrano A."/>
            <person name="Linde D."/>
            <person name="Babiker R."/>
            <person name="Drula E."/>
            <person name="Ayuso-Fernandez I."/>
            <person name="Pacheco R."/>
            <person name="Padilla G."/>
            <person name="Ferreira P."/>
            <person name="Barriuso J."/>
            <person name="Kellner H."/>
            <person name="Castanera R."/>
            <person name="Alfaro M."/>
            <person name="Ramirez L."/>
            <person name="Pisabarro A.G."/>
            <person name="Kuo A."/>
            <person name="Tritt A."/>
            <person name="Lipzen A."/>
            <person name="He G."/>
            <person name="Yan M."/>
            <person name="Ng V."/>
            <person name="Cullen D."/>
            <person name="Martin F."/>
            <person name="Rosso M.-N."/>
            <person name="Henrissat B."/>
            <person name="Hibbett D."/>
            <person name="Martinez A.T."/>
            <person name="Grigoriev I.V."/>
        </authorList>
    </citation>
    <scope>NUCLEOTIDE SEQUENCE</scope>
    <source>
        <strain evidence="2">CIRM-BRFM 674</strain>
    </source>
</reference>
<name>A0A9P6CU84_9AGAR</name>
<feature type="region of interest" description="Disordered" evidence="1">
    <location>
        <begin position="219"/>
        <end position="238"/>
    </location>
</feature>
<evidence type="ECO:0000313" key="3">
    <source>
        <dbReference type="Proteomes" id="UP000807469"/>
    </source>
</evidence>
<proteinExistence type="predicted"/>
<gene>
    <name evidence="2" type="ORF">BDN70DRAFT_432938</name>
</gene>
<dbReference type="AlphaFoldDB" id="A0A9P6CU84"/>
<sequence>MIMQINGPVAPPLPYIPLQSTPPSMPVIPSAEAPRRIHSVRRVLSSPTKDHNRPRGPSDPSADSRQRSYPRYTTNGHEHEWADDYLPAFLRDQQSSNTKNAIKQMAEHRVLLEARKRSSSPSSSSEFSEEDESEDDYAWYLQNPHRYVRRPRDRSAKKQRRRMVPYGDTRKERDDEDDNNQTNMNLFAAYFLHHYGVTLFWGGEGCPDGACRRLSAAERVSAAPRGGPRAYWDDPDASDEDGETLFWVDEDDLHSSPTLGNASIRHPKCSEELSSDAGRRDSLLSDDLPIIKALPSTSLKNEGKRSSFFRTNTTRVRSGSHRRFSFLRIFSS</sequence>
<feature type="region of interest" description="Disordered" evidence="1">
    <location>
        <begin position="150"/>
        <end position="180"/>
    </location>
</feature>
<keyword evidence="3" id="KW-1185">Reference proteome</keyword>
<comment type="caution">
    <text evidence="2">The sequence shown here is derived from an EMBL/GenBank/DDBJ whole genome shotgun (WGS) entry which is preliminary data.</text>
</comment>
<evidence type="ECO:0000256" key="1">
    <source>
        <dbReference type="SAM" id="MobiDB-lite"/>
    </source>
</evidence>
<dbReference type="EMBL" id="MU155489">
    <property type="protein sequence ID" value="KAF9472884.1"/>
    <property type="molecule type" value="Genomic_DNA"/>
</dbReference>
<evidence type="ECO:0000313" key="2">
    <source>
        <dbReference type="EMBL" id="KAF9472884.1"/>
    </source>
</evidence>
<feature type="compositionally biased region" description="Basic residues" evidence="1">
    <location>
        <begin position="150"/>
        <end position="163"/>
    </location>
</feature>
<dbReference type="OrthoDB" id="3070679at2759"/>
<feature type="region of interest" description="Disordered" evidence="1">
    <location>
        <begin position="257"/>
        <end position="279"/>
    </location>
</feature>
<organism evidence="2 3">
    <name type="scientific">Pholiota conissans</name>
    <dbReference type="NCBI Taxonomy" id="109636"/>
    <lineage>
        <taxon>Eukaryota</taxon>
        <taxon>Fungi</taxon>
        <taxon>Dikarya</taxon>
        <taxon>Basidiomycota</taxon>
        <taxon>Agaricomycotina</taxon>
        <taxon>Agaricomycetes</taxon>
        <taxon>Agaricomycetidae</taxon>
        <taxon>Agaricales</taxon>
        <taxon>Agaricineae</taxon>
        <taxon>Strophariaceae</taxon>
        <taxon>Pholiota</taxon>
    </lineage>
</organism>
<feature type="region of interest" description="Disordered" evidence="1">
    <location>
        <begin position="20"/>
        <end position="78"/>
    </location>
</feature>
<protein>
    <submittedName>
        <fullName evidence="2">Uncharacterized protein</fullName>
    </submittedName>
</protein>
<feature type="region of interest" description="Disordered" evidence="1">
    <location>
        <begin position="113"/>
        <end position="135"/>
    </location>
</feature>